<evidence type="ECO:0000256" key="3">
    <source>
        <dbReference type="ARBA" id="ARBA00023125"/>
    </source>
</evidence>
<reference evidence="9" key="1">
    <citation type="submission" date="2016-11" db="UniProtKB">
        <authorList>
            <consortium name="WormBaseParasite"/>
        </authorList>
    </citation>
    <scope>IDENTIFICATION</scope>
</reference>
<keyword evidence="5" id="KW-0804">Transcription</keyword>
<dbReference type="GO" id="GO:0000978">
    <property type="term" value="F:RNA polymerase II cis-regulatory region sequence-specific DNA binding"/>
    <property type="evidence" value="ECO:0007669"/>
    <property type="project" value="TreeGrafter"/>
</dbReference>
<keyword evidence="8" id="KW-1185">Reference proteome</keyword>
<dbReference type="WBParaSite" id="L893_g31386.t1">
    <property type="protein sequence ID" value="L893_g31386.t1"/>
    <property type="gene ID" value="L893_g31386"/>
</dbReference>
<evidence type="ECO:0000256" key="2">
    <source>
        <dbReference type="ARBA" id="ARBA00023015"/>
    </source>
</evidence>
<evidence type="ECO:0000313" key="9">
    <source>
        <dbReference type="WBParaSite" id="L893_g31386.t1"/>
    </source>
</evidence>
<dbReference type="GO" id="GO:0060070">
    <property type="term" value="P:canonical Wnt signaling pathway"/>
    <property type="evidence" value="ECO:0007669"/>
    <property type="project" value="TreeGrafter"/>
</dbReference>
<feature type="compositionally biased region" description="Low complexity" evidence="7">
    <location>
        <begin position="89"/>
        <end position="124"/>
    </location>
</feature>
<proteinExistence type="predicted"/>
<name>A0A1I8A0M3_9BILA</name>
<evidence type="ECO:0000256" key="6">
    <source>
        <dbReference type="ARBA" id="ARBA00023242"/>
    </source>
</evidence>
<dbReference type="GO" id="GO:0000981">
    <property type="term" value="F:DNA-binding transcription factor activity, RNA polymerase II-specific"/>
    <property type="evidence" value="ECO:0007669"/>
    <property type="project" value="TreeGrafter"/>
</dbReference>
<dbReference type="Proteomes" id="UP000095287">
    <property type="component" value="Unplaced"/>
</dbReference>
<evidence type="ECO:0000256" key="1">
    <source>
        <dbReference type="ARBA" id="ARBA00004123"/>
    </source>
</evidence>
<keyword evidence="2" id="KW-0805">Transcription regulation</keyword>
<keyword evidence="6" id="KW-0539">Nucleus</keyword>
<dbReference type="InterPro" id="IPR024940">
    <property type="entry name" value="TCF/LEF"/>
</dbReference>
<evidence type="ECO:0000313" key="8">
    <source>
        <dbReference type="Proteomes" id="UP000095287"/>
    </source>
</evidence>
<comment type="subcellular location">
    <subcellularLocation>
        <location evidence="1">Nucleus</location>
    </subcellularLocation>
</comment>
<organism evidence="8 9">
    <name type="scientific">Steinernema glaseri</name>
    <dbReference type="NCBI Taxonomy" id="37863"/>
    <lineage>
        <taxon>Eukaryota</taxon>
        <taxon>Metazoa</taxon>
        <taxon>Ecdysozoa</taxon>
        <taxon>Nematoda</taxon>
        <taxon>Chromadorea</taxon>
        <taxon>Rhabditida</taxon>
        <taxon>Tylenchina</taxon>
        <taxon>Panagrolaimomorpha</taxon>
        <taxon>Strongyloidoidea</taxon>
        <taxon>Steinernematidae</taxon>
        <taxon>Steinernema</taxon>
    </lineage>
</organism>
<keyword evidence="4" id="KW-0010">Activator</keyword>
<dbReference type="AlphaFoldDB" id="A0A1I8A0M3"/>
<feature type="region of interest" description="Disordered" evidence="7">
    <location>
        <begin position="82"/>
        <end position="181"/>
    </location>
</feature>
<dbReference type="GO" id="GO:0000785">
    <property type="term" value="C:chromatin"/>
    <property type="evidence" value="ECO:0007669"/>
    <property type="project" value="TreeGrafter"/>
</dbReference>
<dbReference type="PANTHER" id="PTHR10373:SF38">
    <property type="entry name" value="PROTEIN PANGOLIN, ISOFORM J"/>
    <property type="match status" value="1"/>
</dbReference>
<evidence type="ECO:0000256" key="7">
    <source>
        <dbReference type="SAM" id="MobiDB-lite"/>
    </source>
</evidence>
<dbReference type="PANTHER" id="PTHR10373">
    <property type="entry name" value="TRANSCRIPTION FACTOR 7 FAMILY MEMBER"/>
    <property type="match status" value="1"/>
</dbReference>
<accession>A0A1I8A0M3</accession>
<evidence type="ECO:0000256" key="4">
    <source>
        <dbReference type="ARBA" id="ARBA00023159"/>
    </source>
</evidence>
<keyword evidence="3" id="KW-0238">DNA-binding</keyword>
<feature type="region of interest" description="Disordered" evidence="7">
    <location>
        <begin position="202"/>
        <end position="222"/>
    </location>
</feature>
<dbReference type="SMART" id="SM01366">
    <property type="entry name" value="c-clamp"/>
    <property type="match status" value="1"/>
</dbReference>
<feature type="compositionally biased region" description="Pro residues" evidence="7">
    <location>
        <begin position="166"/>
        <end position="181"/>
    </location>
</feature>
<protein>
    <submittedName>
        <fullName evidence="9">Nuclear receptor domain-containing protein</fullName>
    </submittedName>
</protein>
<sequence length="222" mass="24320">MESFSENGNEAKKCRARFGVDNQEQWCKHCRRKKRCLNVYKSERDGSSPMVSSTTHHEGIMNLHQMNIHPGNMGHMELNQMNRQRQPTESPMSSRSEMSEMSDMNSRSGTTTSSATGSTSHPGSIKSEAHDDSESSEDDMSDAEGDATLTEPSGISAAPVPRSLPSHPPLAHPIPHMPQLPPFPGHMGFGLPGLPFGFHYPPTMHQAAPQPTASEAPEYKSL</sequence>
<dbReference type="GO" id="GO:1990907">
    <property type="term" value="C:beta-catenin-TCF complex"/>
    <property type="evidence" value="ECO:0007669"/>
    <property type="project" value="TreeGrafter"/>
</dbReference>
<evidence type="ECO:0000256" key="5">
    <source>
        <dbReference type="ARBA" id="ARBA00023163"/>
    </source>
</evidence>
<feature type="compositionally biased region" description="Acidic residues" evidence="7">
    <location>
        <begin position="134"/>
        <end position="145"/>
    </location>
</feature>